<feature type="repeat" description="WD" evidence="9">
    <location>
        <begin position="662"/>
        <end position="694"/>
    </location>
</feature>
<dbReference type="InterPro" id="IPR019734">
    <property type="entry name" value="TPR_rpt"/>
</dbReference>
<dbReference type="GO" id="GO:0005524">
    <property type="term" value="F:ATP binding"/>
    <property type="evidence" value="ECO:0007669"/>
    <property type="project" value="UniProtKB-UniRule"/>
</dbReference>
<evidence type="ECO:0000256" key="12">
    <source>
        <dbReference type="SAM" id="Phobius"/>
    </source>
</evidence>
<dbReference type="PROSITE" id="PS50005">
    <property type="entry name" value="TPR"/>
    <property type="match status" value="2"/>
</dbReference>
<dbReference type="PANTHER" id="PTHR19848:SF8">
    <property type="entry name" value="F-BOX AND WD REPEAT DOMAIN CONTAINING 7"/>
    <property type="match status" value="1"/>
</dbReference>
<dbReference type="RefSeq" id="WP_151969499.1">
    <property type="nucleotide sequence ID" value="NZ_AP019860.1"/>
</dbReference>
<dbReference type="PROSITE" id="PS50294">
    <property type="entry name" value="WD_REPEATS_REGION"/>
    <property type="match status" value="8"/>
</dbReference>
<feature type="repeat" description="WD" evidence="9">
    <location>
        <begin position="1146"/>
        <end position="1176"/>
    </location>
</feature>
<evidence type="ECO:0000256" key="1">
    <source>
        <dbReference type="ARBA" id="ARBA00012513"/>
    </source>
</evidence>
<evidence type="ECO:0000313" key="14">
    <source>
        <dbReference type="EMBL" id="BBM85394.1"/>
    </source>
</evidence>
<feature type="domain" description="Protein kinase" evidence="13">
    <location>
        <begin position="222"/>
        <end position="481"/>
    </location>
</feature>
<evidence type="ECO:0000256" key="7">
    <source>
        <dbReference type="ARBA" id="ARBA00022777"/>
    </source>
</evidence>
<evidence type="ECO:0000256" key="3">
    <source>
        <dbReference type="ARBA" id="ARBA00022574"/>
    </source>
</evidence>
<keyword evidence="2" id="KW-0723">Serine/threonine-protein kinase</keyword>
<dbReference type="InterPro" id="IPR000719">
    <property type="entry name" value="Prot_kinase_dom"/>
</dbReference>
<dbReference type="Gene3D" id="3.30.200.20">
    <property type="entry name" value="Phosphorylase Kinase, domain 1"/>
    <property type="match status" value="1"/>
</dbReference>
<dbReference type="PROSITE" id="PS50011">
    <property type="entry name" value="PROTEIN_KINASE_DOM"/>
    <property type="match status" value="1"/>
</dbReference>
<evidence type="ECO:0000256" key="4">
    <source>
        <dbReference type="ARBA" id="ARBA00022679"/>
    </source>
</evidence>
<dbReference type="SUPFAM" id="SSF48452">
    <property type="entry name" value="TPR-like"/>
    <property type="match status" value="1"/>
</dbReference>
<dbReference type="Gene3D" id="1.10.510.10">
    <property type="entry name" value="Transferase(Phosphotransferase) domain 1"/>
    <property type="match status" value="1"/>
</dbReference>
<keyword evidence="3 9" id="KW-0853">WD repeat</keyword>
<feature type="repeat" description="WD" evidence="9">
    <location>
        <begin position="865"/>
        <end position="906"/>
    </location>
</feature>
<dbReference type="InterPro" id="IPR008271">
    <property type="entry name" value="Ser/Thr_kinase_AS"/>
</dbReference>
<feature type="repeat" description="WD" evidence="9">
    <location>
        <begin position="823"/>
        <end position="864"/>
    </location>
</feature>
<dbReference type="EMBL" id="AP019860">
    <property type="protein sequence ID" value="BBM85394.1"/>
    <property type="molecule type" value="Genomic_DNA"/>
</dbReference>
<dbReference type="Pfam" id="PF00400">
    <property type="entry name" value="WD40"/>
    <property type="match status" value="10"/>
</dbReference>
<dbReference type="PRINTS" id="PR00320">
    <property type="entry name" value="GPROTEINBRPT"/>
</dbReference>
<evidence type="ECO:0000256" key="9">
    <source>
        <dbReference type="PROSITE-ProRule" id="PRU00221"/>
    </source>
</evidence>
<dbReference type="InterPro" id="IPR011009">
    <property type="entry name" value="Kinase-like_dom_sf"/>
</dbReference>
<name>A0A5S9IPA5_UABAM</name>
<dbReference type="CDD" id="cd00200">
    <property type="entry name" value="WD40"/>
    <property type="match status" value="1"/>
</dbReference>
<proteinExistence type="predicted"/>
<dbReference type="OrthoDB" id="500858at2"/>
<feature type="repeat" description="WD" evidence="9">
    <location>
        <begin position="906"/>
        <end position="937"/>
    </location>
</feature>
<feature type="transmembrane region" description="Helical" evidence="12">
    <location>
        <begin position="507"/>
        <end position="530"/>
    </location>
</feature>
<sequence length="1225" mass="140483">MNEFSLKKQYNEFIVHRDWPNALAVIQKILATRLEPLITLYIKQGIVFLKMRRYREAKKSLRNALTIEERSFEIIVAKLATEYDECVVKHLWNEALTIIDIAIEIHPNPTTRLHRKRGMVLVKTGDYQRALHVLQKVEEKEPSPELSNLITKLEKKVRKQAASSDTVFEKEVQQVVKRDIKDPQLVEQESISRLLVVEDETHFDPQSFHKGVNVLRKDFAHYNLLSILGKGGMGEVYKAYDTKLDRMVALKIISAVDESSTRIERFLREAKATAKLRHPNIIAVYNSGKFENHYYFAMDYIDGASLKNYILQNSPKIMDIVRLMIQIAEAIQFAHDNAIIHRDIKPANIMITQYNVPKVMDFGLAKVLHDTENLSKTGETMGTPAYMSPEQVYGQKMDLRTDIYSLGATLYQAITHRPPFQGENHLNIMYQVVNKDAIPPRTLNPDIPVEIEAICLKCLEKKPQRRYQNVQTFIRDLHNYQQHLPISARPLTVFIQLRKFALRHRTIIAASLLVVISFFCAGIIATVQWWRAEEQARIAQREKLQKEQNYLAASIRLAKIALTKANQAAQNGSWRESGAFSGIALDVVKQFNDPSTHLLRTQSHSFIRQALHSENLLWEIFYSQPPLYALDFSPTGDLLATVTKSHRLCLWDTSTTLLKKQVAAHKDDIYQVKFSPLFNMIATCSADGTIKIWDRDLKMLASFVGHNGIVRDIDFHHSGKKLASASWDGTIKVWDTTTFSLLYTIKVPHTKMYCVSFHNNDLITGDQDGHITIWNGKKKYAQLTGHLAGINNIDIHEDFVVSSSADSTVRVWNIKERQQICVLGKHKDKVYNAIFSDDGKFVFSVSRDRTAKVWEFATKKLRRTIDAHTGSVYNVAYNAKNKSFATTSIDETIKIWSNENTSPQKYHLHSDKVYCIDFDENSNRFASCSRDRTIQLWGQDKATLEGHSGTVFSVTFSPSGRWLASTSSDNSLKIWDSKSAQLFTELPCQQQLSPSRFLNKEQDIALVQNNDLQQWNIAKKHFIKTIVKDVGSLFAFNNSNDYIISATGPTLRIIHLPTNKQVHKHYAADIAYLCFHPRKNVIAISLQNNEIHVFDIENTAKVVILKNLFTVATAMVFHAKYDVLVTGNAALIYIWNIKTQKQMQILSGHKDQVSHLRFIKGDILVSGSWDNSIYLWPFVNNTNYFSFRRDFTAQHIQRQLHKQPQKITEKLFGLRVTDNFTIEQQ</sequence>
<dbReference type="SUPFAM" id="SSF50978">
    <property type="entry name" value="WD40 repeat-like"/>
    <property type="match status" value="2"/>
</dbReference>
<feature type="repeat" description="WD" evidence="9">
    <location>
        <begin position="703"/>
        <end position="744"/>
    </location>
</feature>
<keyword evidence="12" id="KW-0472">Membrane</keyword>
<dbReference type="SMART" id="SM00320">
    <property type="entry name" value="WD40"/>
    <property type="match status" value="11"/>
</dbReference>
<dbReference type="CDD" id="cd14014">
    <property type="entry name" value="STKc_PknB_like"/>
    <property type="match status" value="1"/>
</dbReference>
<gene>
    <name evidence="14" type="ORF">UABAM_03761</name>
</gene>
<accession>A0A5S9IPA5</accession>
<dbReference type="Gene3D" id="1.25.40.10">
    <property type="entry name" value="Tetratricopeptide repeat domain"/>
    <property type="match status" value="1"/>
</dbReference>
<keyword evidence="12" id="KW-0812">Transmembrane</keyword>
<dbReference type="InterPro" id="IPR017441">
    <property type="entry name" value="Protein_kinase_ATP_BS"/>
</dbReference>
<keyword evidence="12" id="KW-1133">Transmembrane helix</keyword>
<evidence type="ECO:0000256" key="10">
    <source>
        <dbReference type="PROSITE-ProRule" id="PRU00339"/>
    </source>
</evidence>
<organism evidence="14 15">
    <name type="scientific">Uabimicrobium amorphum</name>
    <dbReference type="NCBI Taxonomy" id="2596890"/>
    <lineage>
        <taxon>Bacteria</taxon>
        <taxon>Pseudomonadati</taxon>
        <taxon>Planctomycetota</taxon>
        <taxon>Candidatus Uabimicrobiia</taxon>
        <taxon>Candidatus Uabimicrobiales</taxon>
        <taxon>Candidatus Uabimicrobiaceae</taxon>
        <taxon>Candidatus Uabimicrobium</taxon>
    </lineage>
</organism>
<dbReference type="PROSITE" id="PS00678">
    <property type="entry name" value="WD_REPEATS_1"/>
    <property type="match status" value="3"/>
</dbReference>
<feature type="repeat" description="TPR" evidence="10">
    <location>
        <begin position="38"/>
        <end position="71"/>
    </location>
</feature>
<keyword evidence="5" id="KW-0677">Repeat</keyword>
<feature type="repeat" description="WD" evidence="9">
    <location>
        <begin position="944"/>
        <end position="985"/>
    </location>
</feature>
<dbReference type="Gene3D" id="2.130.10.10">
    <property type="entry name" value="YVTN repeat-like/Quinoprotein amine dehydrogenase"/>
    <property type="match status" value="4"/>
</dbReference>
<dbReference type="InterPro" id="IPR001680">
    <property type="entry name" value="WD40_rpt"/>
</dbReference>
<evidence type="ECO:0000313" key="15">
    <source>
        <dbReference type="Proteomes" id="UP000326354"/>
    </source>
</evidence>
<evidence type="ECO:0000256" key="8">
    <source>
        <dbReference type="ARBA" id="ARBA00022840"/>
    </source>
</evidence>
<keyword evidence="15" id="KW-1185">Reference proteome</keyword>
<protein>
    <recommendedName>
        <fullName evidence="1">non-specific serine/threonine protein kinase</fullName>
        <ecNumber evidence="1">2.7.11.1</ecNumber>
    </recommendedName>
</protein>
<dbReference type="InterPro" id="IPR015943">
    <property type="entry name" value="WD40/YVTN_repeat-like_dom_sf"/>
</dbReference>
<keyword evidence="7 14" id="KW-0418">Kinase</keyword>
<dbReference type="KEGG" id="uam:UABAM_03761"/>
<dbReference type="InterPro" id="IPR011990">
    <property type="entry name" value="TPR-like_helical_dom_sf"/>
</dbReference>
<dbReference type="Pfam" id="PF00069">
    <property type="entry name" value="Pkinase"/>
    <property type="match status" value="1"/>
</dbReference>
<dbReference type="EC" id="2.7.11.1" evidence="1"/>
<keyword evidence="4" id="KW-0808">Transferase</keyword>
<reference evidence="14 15" key="1">
    <citation type="submission" date="2019-08" db="EMBL/GenBank/DDBJ databases">
        <title>Complete genome sequence of Candidatus Uab amorphum.</title>
        <authorList>
            <person name="Shiratori T."/>
            <person name="Suzuki S."/>
            <person name="Kakizawa Y."/>
            <person name="Ishida K."/>
        </authorList>
    </citation>
    <scope>NUCLEOTIDE SEQUENCE [LARGE SCALE GENOMIC DNA]</scope>
    <source>
        <strain evidence="14 15">SRT547</strain>
    </source>
</reference>
<dbReference type="PROSITE" id="PS50082">
    <property type="entry name" value="WD_REPEATS_2"/>
    <property type="match status" value="8"/>
</dbReference>
<dbReference type="InterPro" id="IPR019775">
    <property type="entry name" value="WD40_repeat_CS"/>
</dbReference>
<evidence type="ECO:0000256" key="2">
    <source>
        <dbReference type="ARBA" id="ARBA00022527"/>
    </source>
</evidence>
<dbReference type="GO" id="GO:0004674">
    <property type="term" value="F:protein serine/threonine kinase activity"/>
    <property type="evidence" value="ECO:0007669"/>
    <property type="project" value="UniProtKB-KW"/>
</dbReference>
<keyword evidence="6 11" id="KW-0547">Nucleotide-binding</keyword>
<dbReference type="InterPro" id="IPR020472">
    <property type="entry name" value="WD40_PAC1"/>
</dbReference>
<dbReference type="SMART" id="SM00220">
    <property type="entry name" value="S_TKc"/>
    <property type="match status" value="1"/>
</dbReference>
<dbReference type="SUPFAM" id="SSF56112">
    <property type="entry name" value="Protein kinase-like (PK-like)"/>
    <property type="match status" value="1"/>
</dbReference>
<dbReference type="PROSITE" id="PS00107">
    <property type="entry name" value="PROTEIN_KINASE_ATP"/>
    <property type="match status" value="1"/>
</dbReference>
<feature type="repeat" description="WD" evidence="9">
    <location>
        <begin position="783"/>
        <end position="822"/>
    </location>
</feature>
<feature type="repeat" description="TPR" evidence="10">
    <location>
        <begin position="111"/>
        <end position="144"/>
    </location>
</feature>
<evidence type="ECO:0000256" key="5">
    <source>
        <dbReference type="ARBA" id="ARBA00022737"/>
    </source>
</evidence>
<dbReference type="PROSITE" id="PS00108">
    <property type="entry name" value="PROTEIN_KINASE_ST"/>
    <property type="match status" value="1"/>
</dbReference>
<evidence type="ECO:0000256" key="11">
    <source>
        <dbReference type="PROSITE-ProRule" id="PRU10141"/>
    </source>
</evidence>
<dbReference type="PANTHER" id="PTHR19848">
    <property type="entry name" value="WD40 REPEAT PROTEIN"/>
    <property type="match status" value="1"/>
</dbReference>
<keyword evidence="8 11" id="KW-0067">ATP-binding</keyword>
<evidence type="ECO:0000256" key="6">
    <source>
        <dbReference type="ARBA" id="ARBA00022741"/>
    </source>
</evidence>
<dbReference type="InterPro" id="IPR036322">
    <property type="entry name" value="WD40_repeat_dom_sf"/>
</dbReference>
<keyword evidence="10" id="KW-0802">TPR repeat</keyword>
<dbReference type="FunFam" id="1.10.510.10:FF:000021">
    <property type="entry name" value="Serine/threonine protein kinase"/>
    <property type="match status" value="1"/>
</dbReference>
<feature type="binding site" evidence="11">
    <location>
        <position position="251"/>
    </location>
    <ligand>
        <name>ATP</name>
        <dbReference type="ChEBI" id="CHEBI:30616"/>
    </ligand>
</feature>
<dbReference type="AlphaFoldDB" id="A0A5S9IPA5"/>
<dbReference type="SMART" id="SM00028">
    <property type="entry name" value="TPR"/>
    <property type="match status" value="2"/>
</dbReference>
<dbReference type="Proteomes" id="UP000326354">
    <property type="component" value="Chromosome"/>
</dbReference>
<evidence type="ECO:0000259" key="13">
    <source>
        <dbReference type="PROSITE" id="PS50011"/>
    </source>
</evidence>